<keyword evidence="3" id="KW-1185">Reference proteome</keyword>
<feature type="signal peptide" evidence="1">
    <location>
        <begin position="1"/>
        <end position="23"/>
    </location>
</feature>
<feature type="chain" id="PRO_5046882346" evidence="1">
    <location>
        <begin position="24"/>
        <end position="324"/>
    </location>
</feature>
<dbReference type="Proteomes" id="UP001476583">
    <property type="component" value="Chromosome"/>
</dbReference>
<reference evidence="2 3" key="1">
    <citation type="submission" date="2024-03" db="EMBL/GenBank/DDBJ databases">
        <title>Complete genome of BD2.</title>
        <authorList>
            <person name="Cao G."/>
        </authorList>
    </citation>
    <scope>NUCLEOTIDE SEQUENCE [LARGE SCALE GENOMIC DNA]</scope>
    <source>
        <strain evidence="2 3">BD2</strain>
    </source>
</reference>
<evidence type="ECO:0000313" key="2">
    <source>
        <dbReference type="EMBL" id="WXL24198.1"/>
    </source>
</evidence>
<accession>A0ABZ2RDV0</accession>
<gene>
    <name evidence="2" type="ORF">WG219_12705</name>
</gene>
<sequence>MRTFALRFPLALFTALMTTTASAAPNDGDQERVAREMIQVLEAYAVYKMGQFDEAFERYQALADVGNHQGMLNLGNMYAAGLCTQTDLEKALYWYRKAADSGDAIGMYEVARAMDNGLGTPVDKTTARLWYTRAAEGDNTEAQWILGKYLYEEGQRSEGLRWIRSAAHTGGHTTARQFIQALEGNGKTPAPSADELASVKQLFEQMSNAAGRRNASGMVAALEENAQIHIRLPQSTTWQQLKRSELQTLWQQTFDQAKDYSYQRGTPELMKVDDDILAFTVIREQLNQAAAEQTLELSEHATLRIHNGTARIHHLRLDIRQLSD</sequence>
<dbReference type="PANTHER" id="PTHR11102:SF160">
    <property type="entry name" value="ERAD-ASSOCIATED E3 UBIQUITIN-PROTEIN LIGASE COMPONENT HRD3"/>
    <property type="match status" value="1"/>
</dbReference>
<proteinExistence type="predicted"/>
<dbReference type="Pfam" id="PF08238">
    <property type="entry name" value="Sel1"/>
    <property type="match status" value="3"/>
</dbReference>
<dbReference type="Gene3D" id="1.25.40.10">
    <property type="entry name" value="Tetratricopeptide repeat domain"/>
    <property type="match status" value="1"/>
</dbReference>
<dbReference type="EMBL" id="CP148074">
    <property type="protein sequence ID" value="WXL24198.1"/>
    <property type="molecule type" value="Genomic_DNA"/>
</dbReference>
<dbReference type="InterPro" id="IPR011990">
    <property type="entry name" value="TPR-like_helical_dom_sf"/>
</dbReference>
<dbReference type="InterPro" id="IPR050767">
    <property type="entry name" value="Sel1_AlgK"/>
</dbReference>
<dbReference type="InterPro" id="IPR006597">
    <property type="entry name" value="Sel1-like"/>
</dbReference>
<dbReference type="SMART" id="SM00671">
    <property type="entry name" value="SEL1"/>
    <property type="match status" value="3"/>
</dbReference>
<evidence type="ECO:0000256" key="1">
    <source>
        <dbReference type="SAM" id="SignalP"/>
    </source>
</evidence>
<evidence type="ECO:0000313" key="3">
    <source>
        <dbReference type="Proteomes" id="UP001476583"/>
    </source>
</evidence>
<name>A0ABZ2RDV0_ECTME</name>
<organism evidence="2 3">
    <name type="scientific">Ectopseudomonas mendocina</name>
    <name type="common">Pseudomonas mendocina</name>
    <dbReference type="NCBI Taxonomy" id="300"/>
    <lineage>
        <taxon>Bacteria</taxon>
        <taxon>Pseudomonadati</taxon>
        <taxon>Pseudomonadota</taxon>
        <taxon>Gammaproteobacteria</taxon>
        <taxon>Pseudomonadales</taxon>
        <taxon>Pseudomonadaceae</taxon>
        <taxon>Ectopseudomonas</taxon>
    </lineage>
</organism>
<dbReference type="SUPFAM" id="SSF81901">
    <property type="entry name" value="HCP-like"/>
    <property type="match status" value="1"/>
</dbReference>
<protein>
    <submittedName>
        <fullName evidence="2">Tetratricopeptide repeat protein</fullName>
    </submittedName>
</protein>
<keyword evidence="1" id="KW-0732">Signal</keyword>
<dbReference type="PANTHER" id="PTHR11102">
    <property type="entry name" value="SEL-1-LIKE PROTEIN"/>
    <property type="match status" value="1"/>
</dbReference>